<dbReference type="PANTHER" id="PTHR33121:SF70">
    <property type="entry name" value="SIGNALING PROTEIN YKOW"/>
    <property type="match status" value="1"/>
</dbReference>
<name>A0ABY6AC13_9GAMM</name>
<dbReference type="RefSeq" id="WP_260996599.1">
    <property type="nucleotide sequence ID" value="NZ_CP054475.1"/>
</dbReference>
<dbReference type="Gene3D" id="3.30.70.270">
    <property type="match status" value="1"/>
</dbReference>
<dbReference type="Pfam" id="PF00990">
    <property type="entry name" value="GGDEF"/>
    <property type="match status" value="1"/>
</dbReference>
<proteinExistence type="predicted"/>
<keyword evidence="5" id="KW-1185">Reference proteome</keyword>
<dbReference type="InterPro" id="IPR021800">
    <property type="entry name" value="DUF3369"/>
</dbReference>
<feature type="domain" description="EAL" evidence="3">
    <location>
        <begin position="483"/>
        <end position="736"/>
    </location>
</feature>
<evidence type="ECO:0000259" key="2">
    <source>
        <dbReference type="PROSITE" id="PS50110"/>
    </source>
</evidence>
<feature type="modified residue" description="4-aspartylphosphate" evidence="1">
    <location>
        <position position="80"/>
    </location>
</feature>
<dbReference type="Gene3D" id="3.20.20.450">
    <property type="entry name" value="EAL domain"/>
    <property type="match status" value="1"/>
</dbReference>
<dbReference type="SUPFAM" id="SSF141868">
    <property type="entry name" value="EAL domain-like"/>
    <property type="match status" value="1"/>
</dbReference>
<dbReference type="SUPFAM" id="SSF55073">
    <property type="entry name" value="Nucleotide cyclase"/>
    <property type="match status" value="1"/>
</dbReference>
<dbReference type="EMBL" id="CP054475">
    <property type="protein sequence ID" value="UXD87821.1"/>
    <property type="molecule type" value="Genomic_DNA"/>
</dbReference>
<gene>
    <name evidence="4" type="ORF">HUF19_10395</name>
</gene>
<dbReference type="InterPro" id="IPR050706">
    <property type="entry name" value="Cyclic-di-GMP_PDE-like"/>
</dbReference>
<dbReference type="Proteomes" id="UP001065322">
    <property type="component" value="Chromosome"/>
</dbReference>
<evidence type="ECO:0000256" key="1">
    <source>
        <dbReference type="PROSITE-ProRule" id="PRU00169"/>
    </source>
</evidence>
<dbReference type="InterPro" id="IPR011006">
    <property type="entry name" value="CheY-like_superfamily"/>
</dbReference>
<sequence length="736" mass="81909">MSHDAFVFSDDESNISPQQAHVRWKILSVEDDPVYQASLLHGLSGLQFRGQDVEVLTASSAVQAAEILAEHDDIAVMLLDVVMEQDDAGLRLVSSVREVLGNSSIRIVLLTGQPGVAPETDVMRQYDIDEYWNKADLNREKLHSVVGSHLRTWHYMMELSRAQRGLQLILDASRNLHSQQELGALTQAVLTNISLIIGAGVGGIVCMGQFRERSLEAAQVIASSGHYSNMPDIAVSDLEPAGRLETLRTASSSQSHQFRNDHSVLYFETHAIDGAEYLVLIDGLFDLTEAHINLLRVFSENIRSGFANVALLNRVSRLAYFDDFLGIRNRNGLLRELGTLNEKERREGVLLLARIKNFQDAMVTFGESYCESLLQAAAAALQQQLPGCSCFATCSTDSFAMIFNHSTQPDEARLLQVCEQVLMLSGVQHHIQLIFCKLELNLLEDSSPQEILHLAEITLSVGSGYNLNLIGYTPGYREKITSSHLLLLELQQALQNNELFIMLQPKVELLSQKPVGFEALVRWQKRDGNFIPPDVFIPLAETSGLIGSLDLHVLRSTFSAVQQLKAAGFDLPVSFNATVSDLKNRDYIQEIFNAIEGGQVNPQLLEIEVTESQAMADYRHFDKILRQFMDAGMGVSIDDFGTGYSSLSHITRLAATTLKIDRSFINGIENSEEDRHAVEMVAKIGQRFGYHIVAEGVETEAQNQWLQEVGCRIGQGYFFARPMTIDDAIAWLKSRP</sequence>
<dbReference type="PROSITE" id="PS50883">
    <property type="entry name" value="EAL"/>
    <property type="match status" value="1"/>
</dbReference>
<evidence type="ECO:0000313" key="5">
    <source>
        <dbReference type="Proteomes" id="UP001065322"/>
    </source>
</evidence>
<dbReference type="SMART" id="SM00448">
    <property type="entry name" value="REC"/>
    <property type="match status" value="1"/>
</dbReference>
<organism evidence="4 5">
    <name type="scientific">Thalassolituus hydrocarboniclasticus</name>
    <dbReference type="NCBI Taxonomy" id="2742796"/>
    <lineage>
        <taxon>Bacteria</taxon>
        <taxon>Pseudomonadati</taxon>
        <taxon>Pseudomonadota</taxon>
        <taxon>Gammaproteobacteria</taxon>
        <taxon>Oceanospirillales</taxon>
        <taxon>Oceanospirillaceae</taxon>
        <taxon>Thalassolituus</taxon>
    </lineage>
</organism>
<dbReference type="CDD" id="cd01948">
    <property type="entry name" value="EAL"/>
    <property type="match status" value="1"/>
</dbReference>
<dbReference type="Gene3D" id="3.40.50.2300">
    <property type="match status" value="1"/>
</dbReference>
<feature type="domain" description="Response regulatory" evidence="2">
    <location>
        <begin position="25"/>
        <end position="149"/>
    </location>
</feature>
<dbReference type="InterPro" id="IPR001789">
    <property type="entry name" value="Sig_transdc_resp-reg_receiver"/>
</dbReference>
<dbReference type="PANTHER" id="PTHR33121">
    <property type="entry name" value="CYCLIC DI-GMP PHOSPHODIESTERASE PDEF"/>
    <property type="match status" value="1"/>
</dbReference>
<dbReference type="Pfam" id="PF00563">
    <property type="entry name" value="EAL"/>
    <property type="match status" value="1"/>
</dbReference>
<dbReference type="InterPro" id="IPR035919">
    <property type="entry name" value="EAL_sf"/>
</dbReference>
<evidence type="ECO:0000313" key="4">
    <source>
        <dbReference type="EMBL" id="UXD87821.1"/>
    </source>
</evidence>
<protein>
    <submittedName>
        <fullName evidence="4">EAL domain-containing protein</fullName>
    </submittedName>
</protein>
<dbReference type="InterPro" id="IPR001633">
    <property type="entry name" value="EAL_dom"/>
</dbReference>
<reference evidence="5" key="1">
    <citation type="submission" date="2020-06" db="EMBL/GenBank/DDBJ databases">
        <title>Thalassolituus marinus alknpb1M-1, a hydrocarbon-degrading bacterium isolated from the deep-sea overlying water using an in-situ strategy from the South China Sea basin.</title>
        <authorList>
            <person name="Dong C."/>
            <person name="Chen Y."/>
            <person name="Shao Z."/>
        </authorList>
    </citation>
    <scope>NUCLEOTIDE SEQUENCE [LARGE SCALE GENOMIC DNA]</scope>
    <source>
        <strain evidence="5">alknpb1M-1</strain>
    </source>
</reference>
<dbReference type="InterPro" id="IPR029787">
    <property type="entry name" value="Nucleotide_cyclase"/>
</dbReference>
<dbReference type="InterPro" id="IPR043128">
    <property type="entry name" value="Rev_trsase/Diguanyl_cyclase"/>
</dbReference>
<accession>A0ABY6AC13</accession>
<dbReference type="SUPFAM" id="SSF52172">
    <property type="entry name" value="CheY-like"/>
    <property type="match status" value="1"/>
</dbReference>
<dbReference type="PROSITE" id="PS50110">
    <property type="entry name" value="RESPONSE_REGULATORY"/>
    <property type="match status" value="1"/>
</dbReference>
<dbReference type="Pfam" id="PF11849">
    <property type="entry name" value="DUF3369"/>
    <property type="match status" value="1"/>
</dbReference>
<keyword evidence="1" id="KW-0597">Phosphoprotein</keyword>
<dbReference type="SMART" id="SM00052">
    <property type="entry name" value="EAL"/>
    <property type="match status" value="1"/>
</dbReference>
<evidence type="ECO:0000259" key="3">
    <source>
        <dbReference type="PROSITE" id="PS50883"/>
    </source>
</evidence>
<dbReference type="InterPro" id="IPR000160">
    <property type="entry name" value="GGDEF_dom"/>
</dbReference>